<dbReference type="HOGENOM" id="CLU_1571568_0_0_1"/>
<evidence type="ECO:0000313" key="1">
    <source>
        <dbReference type="EMBL" id="KIM67654.1"/>
    </source>
</evidence>
<sequence>MPLLSDAKEAPTVHNVGSASVVNPWLCDAGSPAGPVGQACLYLQFHDNGLWGIAHTQQLSHYPFEVTQNSGRERILSGPRPVLLWIVWVCISRVMVTQVCSGPRMFALIGRWPLLFDGGFVLEHRIESHVHMWFDPQRGAMLVPRWWIAHWQEKGQDYSKTTRRGAALLR</sequence>
<reference evidence="1 2" key="1">
    <citation type="submission" date="2014-04" db="EMBL/GenBank/DDBJ databases">
        <authorList>
            <consortium name="DOE Joint Genome Institute"/>
            <person name="Kuo A."/>
            <person name="Kohler A."/>
            <person name="Nagy L.G."/>
            <person name="Floudas D."/>
            <person name="Copeland A."/>
            <person name="Barry K.W."/>
            <person name="Cichocki N."/>
            <person name="Veneault-Fourrey C."/>
            <person name="LaButti K."/>
            <person name="Lindquist E.A."/>
            <person name="Lipzen A."/>
            <person name="Lundell T."/>
            <person name="Morin E."/>
            <person name="Murat C."/>
            <person name="Sun H."/>
            <person name="Tunlid A."/>
            <person name="Henrissat B."/>
            <person name="Grigoriev I.V."/>
            <person name="Hibbett D.S."/>
            <person name="Martin F."/>
            <person name="Nordberg H.P."/>
            <person name="Cantor M.N."/>
            <person name="Hua S.X."/>
        </authorList>
    </citation>
    <scope>NUCLEOTIDE SEQUENCE [LARGE SCALE GENOMIC DNA]</scope>
    <source>
        <strain evidence="1 2">Foug A</strain>
    </source>
</reference>
<protein>
    <submittedName>
        <fullName evidence="1">Uncharacterized protein</fullName>
    </submittedName>
</protein>
<gene>
    <name evidence="1" type="ORF">SCLCIDRAFT_7319</name>
</gene>
<reference evidence="2" key="2">
    <citation type="submission" date="2015-01" db="EMBL/GenBank/DDBJ databases">
        <title>Evolutionary Origins and Diversification of the Mycorrhizal Mutualists.</title>
        <authorList>
            <consortium name="DOE Joint Genome Institute"/>
            <consortium name="Mycorrhizal Genomics Consortium"/>
            <person name="Kohler A."/>
            <person name="Kuo A."/>
            <person name="Nagy L.G."/>
            <person name="Floudas D."/>
            <person name="Copeland A."/>
            <person name="Barry K.W."/>
            <person name="Cichocki N."/>
            <person name="Veneault-Fourrey C."/>
            <person name="LaButti K."/>
            <person name="Lindquist E.A."/>
            <person name="Lipzen A."/>
            <person name="Lundell T."/>
            <person name="Morin E."/>
            <person name="Murat C."/>
            <person name="Riley R."/>
            <person name="Ohm R."/>
            <person name="Sun H."/>
            <person name="Tunlid A."/>
            <person name="Henrissat B."/>
            <person name="Grigoriev I.V."/>
            <person name="Hibbett D.S."/>
            <person name="Martin F."/>
        </authorList>
    </citation>
    <scope>NUCLEOTIDE SEQUENCE [LARGE SCALE GENOMIC DNA]</scope>
    <source>
        <strain evidence="2">Foug A</strain>
    </source>
</reference>
<dbReference type="AlphaFoldDB" id="A0A0C3EHC5"/>
<name>A0A0C3EHC5_9AGAM</name>
<dbReference type="EMBL" id="KN822011">
    <property type="protein sequence ID" value="KIM67654.1"/>
    <property type="molecule type" value="Genomic_DNA"/>
</dbReference>
<keyword evidence="2" id="KW-1185">Reference proteome</keyword>
<proteinExistence type="predicted"/>
<accession>A0A0C3EHC5</accession>
<dbReference type="InParanoid" id="A0A0C3EHC5"/>
<dbReference type="Proteomes" id="UP000053989">
    <property type="component" value="Unassembled WGS sequence"/>
</dbReference>
<organism evidence="1 2">
    <name type="scientific">Scleroderma citrinum Foug A</name>
    <dbReference type="NCBI Taxonomy" id="1036808"/>
    <lineage>
        <taxon>Eukaryota</taxon>
        <taxon>Fungi</taxon>
        <taxon>Dikarya</taxon>
        <taxon>Basidiomycota</taxon>
        <taxon>Agaricomycotina</taxon>
        <taxon>Agaricomycetes</taxon>
        <taxon>Agaricomycetidae</taxon>
        <taxon>Boletales</taxon>
        <taxon>Sclerodermatineae</taxon>
        <taxon>Sclerodermataceae</taxon>
        <taxon>Scleroderma</taxon>
    </lineage>
</organism>
<evidence type="ECO:0000313" key="2">
    <source>
        <dbReference type="Proteomes" id="UP000053989"/>
    </source>
</evidence>